<dbReference type="Pfam" id="PF01757">
    <property type="entry name" value="Acyl_transf_3"/>
    <property type="match status" value="1"/>
</dbReference>
<dbReference type="OrthoDB" id="4394033at2"/>
<dbReference type="GO" id="GO:0005886">
    <property type="term" value="C:plasma membrane"/>
    <property type="evidence" value="ECO:0007669"/>
    <property type="project" value="UniProtKB-SubCell"/>
</dbReference>
<feature type="transmembrane region" description="Helical" evidence="7">
    <location>
        <begin position="88"/>
        <end position="107"/>
    </location>
</feature>
<keyword evidence="5 7" id="KW-1133">Transmembrane helix</keyword>
<evidence type="ECO:0000313" key="10">
    <source>
        <dbReference type="Proteomes" id="UP000422989"/>
    </source>
</evidence>
<organism evidence="9 10">
    <name type="scientific">Microbacterium oryzae</name>
    <dbReference type="NCBI Taxonomy" id="743009"/>
    <lineage>
        <taxon>Bacteria</taxon>
        <taxon>Bacillati</taxon>
        <taxon>Actinomycetota</taxon>
        <taxon>Actinomycetes</taxon>
        <taxon>Micrococcales</taxon>
        <taxon>Microbacteriaceae</taxon>
        <taxon>Microbacterium</taxon>
    </lineage>
</organism>
<dbReference type="InterPro" id="IPR002656">
    <property type="entry name" value="Acyl_transf_3_dom"/>
</dbReference>
<dbReference type="PANTHER" id="PTHR40074:SF2">
    <property type="entry name" value="O-ACETYLTRANSFERASE WECH"/>
    <property type="match status" value="1"/>
</dbReference>
<feature type="transmembrane region" description="Helical" evidence="7">
    <location>
        <begin position="127"/>
        <end position="145"/>
    </location>
</feature>
<keyword evidence="4 7" id="KW-0812">Transmembrane</keyword>
<sequence>MPTKARLAWVDAARAFSIVAIVLVHIHLWLLPPIEAAYPETGIWGRLISITGAFRLPVLFALSGFLVAERVRSGWRERRNLTRILNSAYLYVIWLAIYALLSTKMPGSQPVGVPWEAFLQQLTLPQTPLWFVMFLAIHMAVITTCARLHPAVVLTATAILAWFSIVATFPPYFEMVQRGLYYLFFFALGVYSKELLTKFASRRGLLMRLVFAMTTNVLTTVAMEGLAIGPAYLFLILLRDVSAVLSIAAVMSLVCQFTPASRVLGFIGKRTLPVYVMHVPMIWALMTLRDPVTPALEAPLFRMAAPLIALALILGTSIALHAALRRLPLGSIFFELPRALTTRIAPREPAPRA</sequence>
<dbReference type="GO" id="GO:0016413">
    <property type="term" value="F:O-acetyltransferase activity"/>
    <property type="evidence" value="ECO:0007669"/>
    <property type="project" value="TreeGrafter"/>
</dbReference>
<reference evidence="9 10" key="1">
    <citation type="submission" date="2018-09" db="EMBL/GenBank/DDBJ databases">
        <title>Whole genome sequencing of Microbacterium oryzae strain MB-10T.</title>
        <authorList>
            <person name="Das S.K."/>
        </authorList>
    </citation>
    <scope>NUCLEOTIDE SEQUENCE [LARGE SCALE GENOMIC DNA]</scope>
    <source>
        <strain evidence="9 10">MB-10</strain>
    </source>
</reference>
<evidence type="ECO:0000256" key="1">
    <source>
        <dbReference type="ARBA" id="ARBA00004651"/>
    </source>
</evidence>
<dbReference type="RefSeq" id="WP_156242057.1">
    <property type="nucleotide sequence ID" value="NZ_BAAAZL010000004.1"/>
</dbReference>
<feature type="transmembrane region" description="Helical" evidence="7">
    <location>
        <begin position="209"/>
        <end position="235"/>
    </location>
</feature>
<evidence type="ECO:0000256" key="7">
    <source>
        <dbReference type="SAM" id="Phobius"/>
    </source>
</evidence>
<comment type="similarity">
    <text evidence="2">Belongs to the acyltransferase 3 family.</text>
</comment>
<dbReference type="EMBL" id="CP032550">
    <property type="protein sequence ID" value="QGU27563.1"/>
    <property type="molecule type" value="Genomic_DNA"/>
</dbReference>
<feature type="transmembrane region" description="Helical" evidence="7">
    <location>
        <begin position="272"/>
        <end position="288"/>
    </location>
</feature>
<keyword evidence="9" id="KW-0808">Transferase</keyword>
<gene>
    <name evidence="9" type="ORF">D7D94_07715</name>
</gene>
<feature type="domain" description="Acyltransferase 3" evidence="8">
    <location>
        <begin position="8"/>
        <end position="312"/>
    </location>
</feature>
<dbReference type="PANTHER" id="PTHR40074">
    <property type="entry name" value="O-ACETYLTRANSFERASE WECH"/>
    <property type="match status" value="1"/>
</dbReference>
<keyword evidence="9" id="KW-0012">Acyltransferase</keyword>
<comment type="subcellular location">
    <subcellularLocation>
        <location evidence="1">Cell membrane</location>
        <topology evidence="1">Multi-pass membrane protein</topology>
    </subcellularLocation>
</comment>
<proteinExistence type="inferred from homology"/>
<feature type="transmembrane region" description="Helical" evidence="7">
    <location>
        <begin position="43"/>
        <end position="67"/>
    </location>
</feature>
<keyword evidence="3" id="KW-1003">Cell membrane</keyword>
<dbReference type="AlphaFoldDB" id="A0A6I6DXL0"/>
<accession>A0A6I6DXL0</accession>
<evidence type="ECO:0000313" key="9">
    <source>
        <dbReference type="EMBL" id="QGU27563.1"/>
    </source>
</evidence>
<protein>
    <submittedName>
        <fullName evidence="9">Acyltransferase</fullName>
    </submittedName>
</protein>
<feature type="transmembrane region" description="Helical" evidence="7">
    <location>
        <begin position="12"/>
        <end position="31"/>
    </location>
</feature>
<feature type="transmembrane region" description="Helical" evidence="7">
    <location>
        <begin position="152"/>
        <end position="173"/>
    </location>
</feature>
<evidence type="ECO:0000256" key="6">
    <source>
        <dbReference type="ARBA" id="ARBA00023136"/>
    </source>
</evidence>
<keyword evidence="6 7" id="KW-0472">Membrane</keyword>
<feature type="transmembrane region" description="Helical" evidence="7">
    <location>
        <begin position="179"/>
        <end position="197"/>
    </location>
</feature>
<keyword evidence="10" id="KW-1185">Reference proteome</keyword>
<evidence type="ECO:0000256" key="2">
    <source>
        <dbReference type="ARBA" id="ARBA00007400"/>
    </source>
</evidence>
<evidence type="ECO:0000256" key="4">
    <source>
        <dbReference type="ARBA" id="ARBA00022692"/>
    </source>
</evidence>
<feature type="transmembrane region" description="Helical" evidence="7">
    <location>
        <begin position="241"/>
        <end position="260"/>
    </location>
</feature>
<name>A0A6I6DXL0_9MICO</name>
<dbReference type="KEGG" id="moj:D7D94_07715"/>
<feature type="transmembrane region" description="Helical" evidence="7">
    <location>
        <begin position="300"/>
        <end position="324"/>
    </location>
</feature>
<evidence type="ECO:0000256" key="5">
    <source>
        <dbReference type="ARBA" id="ARBA00022989"/>
    </source>
</evidence>
<dbReference type="GO" id="GO:0009246">
    <property type="term" value="P:enterobacterial common antigen biosynthetic process"/>
    <property type="evidence" value="ECO:0007669"/>
    <property type="project" value="TreeGrafter"/>
</dbReference>
<dbReference type="Proteomes" id="UP000422989">
    <property type="component" value="Chromosome"/>
</dbReference>
<evidence type="ECO:0000256" key="3">
    <source>
        <dbReference type="ARBA" id="ARBA00022475"/>
    </source>
</evidence>
<evidence type="ECO:0000259" key="8">
    <source>
        <dbReference type="Pfam" id="PF01757"/>
    </source>
</evidence>